<evidence type="ECO:0000256" key="6">
    <source>
        <dbReference type="ARBA" id="ARBA00022842"/>
    </source>
</evidence>
<dbReference type="InterPro" id="IPR019987">
    <property type="entry name" value="GTP-bd_ribosome_bio_YsxC"/>
</dbReference>
<dbReference type="AlphaFoldDB" id="A0A832CUW0"/>
<evidence type="ECO:0000256" key="10">
    <source>
        <dbReference type="HAMAP-Rule" id="MF_00321"/>
    </source>
</evidence>
<dbReference type="SUPFAM" id="SSF52540">
    <property type="entry name" value="P-loop containing nucleoside triphosphate hydrolases"/>
    <property type="match status" value="1"/>
</dbReference>
<evidence type="ECO:0000313" key="12">
    <source>
        <dbReference type="EMBL" id="HGT46561.1"/>
    </source>
</evidence>
<sequence>MFKEQKFIKSVYSIEDIPKLRFPEVVLCGRSNVGKSSFINSLFNRKDLAKISSTPGKTRSINYYQIDNNFYLVDLPGYGYAKVSASERKKWAKLIEDFFTNSKMINLVIHIIDARHKPTELDLKLNQLLKNLNLPYIFLLNKSDKLKQSEFKQSFNNLSEEFPEAKLNENTFFYSAIKGTGKKEIKSYLLSTFYY</sequence>
<keyword evidence="9 10" id="KW-0131">Cell cycle</keyword>
<keyword evidence="5 10" id="KW-0547">Nucleotide-binding</keyword>
<accession>A0A832CUW0</accession>
<name>A0A832CUW0_9BACT</name>
<feature type="domain" description="EngB-type G" evidence="11">
    <location>
        <begin position="21"/>
        <end position="195"/>
    </location>
</feature>
<dbReference type="Pfam" id="PF01926">
    <property type="entry name" value="MMR_HSR1"/>
    <property type="match status" value="1"/>
</dbReference>
<reference evidence="12" key="1">
    <citation type="journal article" date="2020" name="mSystems">
        <title>Genome- and Community-Level Interaction Insights into Carbon Utilization and Element Cycling Functions of Hydrothermarchaeota in Hydrothermal Sediment.</title>
        <authorList>
            <person name="Zhou Z."/>
            <person name="Liu Y."/>
            <person name="Xu W."/>
            <person name="Pan J."/>
            <person name="Luo Z.H."/>
            <person name="Li M."/>
        </authorList>
    </citation>
    <scope>NUCLEOTIDE SEQUENCE [LARGE SCALE GENOMIC DNA]</scope>
    <source>
        <strain evidence="12">SpSt-500</strain>
    </source>
</reference>
<evidence type="ECO:0000256" key="2">
    <source>
        <dbReference type="ARBA" id="ARBA00009638"/>
    </source>
</evidence>
<dbReference type="InterPro" id="IPR005225">
    <property type="entry name" value="Small_GTP-bd"/>
</dbReference>
<protein>
    <recommendedName>
        <fullName evidence="10">Probable GTP-binding protein EngB</fullName>
    </recommendedName>
</protein>
<dbReference type="NCBIfam" id="TIGR00231">
    <property type="entry name" value="small_GTP"/>
    <property type="match status" value="1"/>
</dbReference>
<dbReference type="InterPro" id="IPR006073">
    <property type="entry name" value="GTP-bd"/>
</dbReference>
<keyword evidence="8 10" id="KW-0717">Septation</keyword>
<keyword evidence="3 10" id="KW-0132">Cell division</keyword>
<keyword evidence="6" id="KW-0460">Magnesium</keyword>
<comment type="similarity">
    <text evidence="2 10">Belongs to the TRAFAC class TrmE-Era-EngA-EngB-Septin-like GTPase superfamily. EngB GTPase family.</text>
</comment>
<evidence type="ECO:0000256" key="8">
    <source>
        <dbReference type="ARBA" id="ARBA00023210"/>
    </source>
</evidence>
<organism evidence="12">
    <name type="scientific">Ignavibacterium album</name>
    <dbReference type="NCBI Taxonomy" id="591197"/>
    <lineage>
        <taxon>Bacteria</taxon>
        <taxon>Pseudomonadati</taxon>
        <taxon>Ignavibacteriota</taxon>
        <taxon>Ignavibacteria</taxon>
        <taxon>Ignavibacteriales</taxon>
        <taxon>Ignavibacteriaceae</taxon>
        <taxon>Ignavibacterium</taxon>
    </lineage>
</organism>
<comment type="function">
    <text evidence="10">Necessary for normal cell division and for the maintenance of normal septation.</text>
</comment>
<evidence type="ECO:0000256" key="3">
    <source>
        <dbReference type="ARBA" id="ARBA00022618"/>
    </source>
</evidence>
<dbReference type="PANTHER" id="PTHR11649:SF13">
    <property type="entry name" value="ENGB-TYPE G DOMAIN-CONTAINING PROTEIN"/>
    <property type="match status" value="1"/>
</dbReference>
<dbReference type="GO" id="GO:0046872">
    <property type="term" value="F:metal ion binding"/>
    <property type="evidence" value="ECO:0007669"/>
    <property type="project" value="UniProtKB-KW"/>
</dbReference>
<keyword evidence="7 10" id="KW-0342">GTP-binding</keyword>
<dbReference type="PROSITE" id="PS51706">
    <property type="entry name" value="G_ENGB"/>
    <property type="match status" value="1"/>
</dbReference>
<evidence type="ECO:0000256" key="4">
    <source>
        <dbReference type="ARBA" id="ARBA00022723"/>
    </source>
</evidence>
<evidence type="ECO:0000259" key="11">
    <source>
        <dbReference type="PROSITE" id="PS51706"/>
    </source>
</evidence>
<dbReference type="InterPro" id="IPR027417">
    <property type="entry name" value="P-loop_NTPase"/>
</dbReference>
<evidence type="ECO:0000256" key="5">
    <source>
        <dbReference type="ARBA" id="ARBA00022741"/>
    </source>
</evidence>
<proteinExistence type="inferred from homology"/>
<gene>
    <name evidence="10" type="primary">engB</name>
    <name evidence="12" type="ORF">ENS56_00825</name>
</gene>
<dbReference type="Gene3D" id="3.40.50.300">
    <property type="entry name" value="P-loop containing nucleotide triphosphate hydrolases"/>
    <property type="match status" value="1"/>
</dbReference>
<dbReference type="CDD" id="cd01876">
    <property type="entry name" value="YihA_EngB"/>
    <property type="match status" value="1"/>
</dbReference>
<dbReference type="GO" id="GO:0005829">
    <property type="term" value="C:cytosol"/>
    <property type="evidence" value="ECO:0007669"/>
    <property type="project" value="TreeGrafter"/>
</dbReference>
<dbReference type="GO" id="GO:0000917">
    <property type="term" value="P:division septum assembly"/>
    <property type="evidence" value="ECO:0007669"/>
    <property type="project" value="UniProtKB-KW"/>
</dbReference>
<comment type="caution">
    <text evidence="12">The sequence shown here is derived from an EMBL/GenBank/DDBJ whole genome shotgun (WGS) entry which is preliminary data.</text>
</comment>
<dbReference type="GO" id="GO:0005525">
    <property type="term" value="F:GTP binding"/>
    <property type="evidence" value="ECO:0007669"/>
    <property type="project" value="UniProtKB-UniRule"/>
</dbReference>
<dbReference type="NCBIfam" id="TIGR03598">
    <property type="entry name" value="GTPase_YsxC"/>
    <property type="match status" value="1"/>
</dbReference>
<keyword evidence="4" id="KW-0479">Metal-binding</keyword>
<evidence type="ECO:0000256" key="1">
    <source>
        <dbReference type="ARBA" id="ARBA00001946"/>
    </source>
</evidence>
<dbReference type="PANTHER" id="PTHR11649">
    <property type="entry name" value="MSS1/TRME-RELATED GTP-BINDING PROTEIN"/>
    <property type="match status" value="1"/>
</dbReference>
<dbReference type="EMBL" id="DSVI01000004">
    <property type="protein sequence ID" value="HGT46561.1"/>
    <property type="molecule type" value="Genomic_DNA"/>
</dbReference>
<evidence type="ECO:0000256" key="7">
    <source>
        <dbReference type="ARBA" id="ARBA00023134"/>
    </source>
</evidence>
<dbReference type="HAMAP" id="MF_00321">
    <property type="entry name" value="GTPase_EngB"/>
    <property type="match status" value="1"/>
</dbReference>
<dbReference type="InterPro" id="IPR030393">
    <property type="entry name" value="G_ENGB_dom"/>
</dbReference>
<comment type="cofactor">
    <cofactor evidence="1">
        <name>Mg(2+)</name>
        <dbReference type="ChEBI" id="CHEBI:18420"/>
    </cofactor>
</comment>
<evidence type="ECO:0000256" key="9">
    <source>
        <dbReference type="ARBA" id="ARBA00023306"/>
    </source>
</evidence>